<feature type="non-terminal residue" evidence="2">
    <location>
        <position position="1"/>
    </location>
</feature>
<dbReference type="SUPFAM" id="SSF52540">
    <property type="entry name" value="P-loop containing nucleoside triphosphate hydrolases"/>
    <property type="match status" value="1"/>
</dbReference>
<name>X0VVN1_9ZZZZ</name>
<evidence type="ECO:0000313" key="2">
    <source>
        <dbReference type="EMBL" id="GAG15192.1"/>
    </source>
</evidence>
<reference evidence="2" key="1">
    <citation type="journal article" date="2014" name="Front. Microbiol.">
        <title>High frequency of phylogenetically diverse reductive dehalogenase-homologous genes in deep subseafloor sedimentary metagenomes.</title>
        <authorList>
            <person name="Kawai M."/>
            <person name="Futagami T."/>
            <person name="Toyoda A."/>
            <person name="Takaki Y."/>
            <person name="Nishi S."/>
            <person name="Hori S."/>
            <person name="Arai W."/>
            <person name="Tsubouchi T."/>
            <person name="Morono Y."/>
            <person name="Uchiyama I."/>
            <person name="Ito T."/>
            <person name="Fujiyama A."/>
            <person name="Inagaki F."/>
            <person name="Takami H."/>
        </authorList>
    </citation>
    <scope>NUCLEOTIDE SEQUENCE</scope>
    <source>
        <strain evidence="2">Expedition CK06-06</strain>
    </source>
</reference>
<dbReference type="InterPro" id="IPR027417">
    <property type="entry name" value="P-loop_NTPase"/>
</dbReference>
<dbReference type="Pfam" id="PF00685">
    <property type="entry name" value="Sulfotransfer_1"/>
    <property type="match status" value="1"/>
</dbReference>
<feature type="domain" description="Sulfotransferase" evidence="1">
    <location>
        <begin position="3"/>
        <end position="197"/>
    </location>
</feature>
<dbReference type="Gene3D" id="3.40.50.300">
    <property type="entry name" value="P-loop containing nucleotide triphosphate hydrolases"/>
    <property type="match status" value="1"/>
</dbReference>
<dbReference type="EMBL" id="BARS01036413">
    <property type="protein sequence ID" value="GAG15192.1"/>
    <property type="molecule type" value="Genomic_DNA"/>
</dbReference>
<comment type="caution">
    <text evidence="2">The sequence shown here is derived from an EMBL/GenBank/DDBJ whole genome shotgun (WGS) entry which is preliminary data.</text>
</comment>
<protein>
    <recommendedName>
        <fullName evidence="1">Sulfotransferase domain-containing protein</fullName>
    </recommendedName>
</protein>
<dbReference type="GO" id="GO:0008146">
    <property type="term" value="F:sulfotransferase activity"/>
    <property type="evidence" value="ECO:0007669"/>
    <property type="project" value="InterPro"/>
</dbReference>
<accession>X0VVN1</accession>
<evidence type="ECO:0000259" key="1">
    <source>
        <dbReference type="Pfam" id="PF00685"/>
    </source>
</evidence>
<organism evidence="2">
    <name type="scientific">marine sediment metagenome</name>
    <dbReference type="NCBI Taxonomy" id="412755"/>
    <lineage>
        <taxon>unclassified sequences</taxon>
        <taxon>metagenomes</taxon>
        <taxon>ecological metagenomes</taxon>
    </lineage>
</organism>
<feature type="non-terminal residue" evidence="2">
    <location>
        <position position="257"/>
    </location>
</feature>
<dbReference type="InterPro" id="IPR000863">
    <property type="entry name" value="Sulfotransferase_dom"/>
</dbReference>
<dbReference type="AlphaFoldDB" id="X0VVN1"/>
<proteinExistence type="predicted"/>
<sequence>LIVVTGEPRSGTSLMMQTLKHLGLDIVGSDAPWKRHDDEKRAERAEYLNPKGFYEIPGVVVRGFRDDSRARKFYGKAIKIITPGLFGTKLRHIDKIIFCLRDPREIALSQSKLVSGVTVFTEEGEKYAPELQKIEPKRYIQSMGRFIFWQKAFPEFWEKTLIVNYKDMLQSPDETIFKIVDFIKPTSSLDRYLKAVSEVDPSLYRSVDFEWETEDGELAQRIYEGMVKQDLSDVEEDVIKYLTNQRLENVRWLDDDE</sequence>
<gene>
    <name evidence="2" type="ORF">S01H1_55978</name>
</gene>